<evidence type="ECO:0000313" key="1">
    <source>
        <dbReference type="EMBL" id="KAH7262579.1"/>
    </source>
</evidence>
<name>A0A8K0S514_9HYPO</name>
<evidence type="ECO:0000313" key="2">
    <source>
        <dbReference type="Proteomes" id="UP000813427"/>
    </source>
</evidence>
<dbReference type="EMBL" id="JAGPXF010000001">
    <property type="protein sequence ID" value="KAH7262579.1"/>
    <property type="molecule type" value="Genomic_DNA"/>
</dbReference>
<gene>
    <name evidence="1" type="ORF">BKA59DRAFT_540156</name>
</gene>
<comment type="caution">
    <text evidence="1">The sequence shown here is derived from an EMBL/GenBank/DDBJ whole genome shotgun (WGS) entry which is preliminary data.</text>
</comment>
<accession>A0A8K0S514</accession>
<organism evidence="1 2">
    <name type="scientific">Fusarium tricinctum</name>
    <dbReference type="NCBI Taxonomy" id="61284"/>
    <lineage>
        <taxon>Eukaryota</taxon>
        <taxon>Fungi</taxon>
        <taxon>Dikarya</taxon>
        <taxon>Ascomycota</taxon>
        <taxon>Pezizomycotina</taxon>
        <taxon>Sordariomycetes</taxon>
        <taxon>Hypocreomycetidae</taxon>
        <taxon>Hypocreales</taxon>
        <taxon>Nectriaceae</taxon>
        <taxon>Fusarium</taxon>
        <taxon>Fusarium tricinctum species complex</taxon>
    </lineage>
</organism>
<dbReference type="AlphaFoldDB" id="A0A8K0S514"/>
<proteinExistence type="predicted"/>
<dbReference type="Proteomes" id="UP000813427">
    <property type="component" value="Unassembled WGS sequence"/>
</dbReference>
<dbReference type="OrthoDB" id="5330139at2759"/>
<keyword evidence="2" id="KW-1185">Reference proteome</keyword>
<protein>
    <submittedName>
        <fullName evidence="1">Uncharacterized protein</fullName>
    </submittedName>
</protein>
<reference evidence="1" key="1">
    <citation type="journal article" date="2021" name="Nat. Commun.">
        <title>Genetic determinants of endophytism in the Arabidopsis root mycobiome.</title>
        <authorList>
            <person name="Mesny F."/>
            <person name="Miyauchi S."/>
            <person name="Thiergart T."/>
            <person name="Pickel B."/>
            <person name="Atanasova L."/>
            <person name="Karlsson M."/>
            <person name="Huettel B."/>
            <person name="Barry K.W."/>
            <person name="Haridas S."/>
            <person name="Chen C."/>
            <person name="Bauer D."/>
            <person name="Andreopoulos W."/>
            <person name="Pangilinan J."/>
            <person name="LaButti K."/>
            <person name="Riley R."/>
            <person name="Lipzen A."/>
            <person name="Clum A."/>
            <person name="Drula E."/>
            <person name="Henrissat B."/>
            <person name="Kohler A."/>
            <person name="Grigoriev I.V."/>
            <person name="Martin F.M."/>
            <person name="Hacquard S."/>
        </authorList>
    </citation>
    <scope>NUCLEOTIDE SEQUENCE</scope>
    <source>
        <strain evidence="1">MPI-SDFR-AT-0068</strain>
    </source>
</reference>
<sequence>MASRYFPAVRLRGKATLQSWSRPYHSATARFTTIDPRGMPLSCDTRIMIGEPDENFIYVEPEVGNAIRSAIVHQLGSSVLTNSGTFSLQFHHDSKHFAYRSSPFPRIDIPQGLGQPEGRISSVTLWLSGNWHAITLDGTPDETFERASRESARELKGALERLKQS</sequence>